<sequence>MLLRRYRRSPRRRLLKAVLYILTCLFLFDLLTILKQHREFSRNLQAHTYNDVASLPSSVKNQKVFIVAQFWTNAKIIQDRWGQALLDLVATLGKENVYISIYESGSLDRTKDVLKMLDDILAEQNIPRSVILDPTSHADEINVGPIDEQGNPRAGWIQTTTVGAGKELRRIPYLARLRNTSLKVLFDHHAQGIEYDKILYLNDVVFRPSDVLTLLATNQGSFTSACALDFHYPPDYYDTFVLRDSKGDGTVMKSFPYFRSEDSRNAILAGRPTKVQSCWNGMIVLDTAPFYDGLRFRALPDSLASKHLEASECCLIHTDMMAMMGSAARGIYVNPSVRVGYTVNAYNLTHSGPDQNFVSGTQYVTGVWLNRIKRKILGRVTKATQDVGRKMERWRKEGSSSLESRDESGEMCIIDEQHILIWNGWKHV</sequence>
<dbReference type="InterPro" id="IPR021047">
    <property type="entry name" value="Mannosyltransferase_CMT1"/>
</dbReference>
<dbReference type="AlphaFoldDB" id="A0AAV9MT18"/>
<evidence type="ECO:0000313" key="3">
    <source>
        <dbReference type="Proteomes" id="UP001358417"/>
    </source>
</evidence>
<dbReference type="GeneID" id="89978798"/>
<dbReference type="Pfam" id="PF11735">
    <property type="entry name" value="CAP59_mtransfer"/>
    <property type="match status" value="1"/>
</dbReference>
<dbReference type="Proteomes" id="UP001358417">
    <property type="component" value="Unassembled WGS sequence"/>
</dbReference>
<dbReference type="EMBL" id="JAVRRD010000046">
    <property type="protein sequence ID" value="KAK5044628.1"/>
    <property type="molecule type" value="Genomic_DNA"/>
</dbReference>
<feature type="transmembrane region" description="Helical" evidence="1">
    <location>
        <begin position="14"/>
        <end position="34"/>
    </location>
</feature>
<evidence type="ECO:0000256" key="1">
    <source>
        <dbReference type="SAM" id="Phobius"/>
    </source>
</evidence>
<accession>A0AAV9MT18</accession>
<keyword evidence="1" id="KW-0472">Membrane</keyword>
<evidence type="ECO:0000313" key="2">
    <source>
        <dbReference type="EMBL" id="KAK5044628.1"/>
    </source>
</evidence>
<evidence type="ECO:0008006" key="4">
    <source>
        <dbReference type="Google" id="ProtNLM"/>
    </source>
</evidence>
<comment type="caution">
    <text evidence="2">The sequence shown here is derived from an EMBL/GenBank/DDBJ whole genome shotgun (WGS) entry which is preliminary data.</text>
</comment>
<gene>
    <name evidence="2" type="ORF">LTR84_010642</name>
</gene>
<dbReference type="PANTHER" id="PTHR34144:SF7">
    <property type="entry name" value="EXPORT PROTEIN (CAP59), PUTATIVE (AFU_ORTHOLOGUE AFUA_7G05020)-RELATED"/>
    <property type="match status" value="1"/>
</dbReference>
<keyword evidence="1" id="KW-1133">Transmembrane helix</keyword>
<dbReference type="PANTHER" id="PTHR34144">
    <property type="entry name" value="CHROMOSOME 8, WHOLE GENOME SHOTGUN SEQUENCE"/>
    <property type="match status" value="1"/>
</dbReference>
<dbReference type="RefSeq" id="XP_064700284.1">
    <property type="nucleotide sequence ID" value="XM_064854177.1"/>
</dbReference>
<name>A0AAV9MT18_9EURO</name>
<keyword evidence="3" id="KW-1185">Reference proteome</keyword>
<proteinExistence type="predicted"/>
<organism evidence="2 3">
    <name type="scientific">Exophiala bonariae</name>
    <dbReference type="NCBI Taxonomy" id="1690606"/>
    <lineage>
        <taxon>Eukaryota</taxon>
        <taxon>Fungi</taxon>
        <taxon>Dikarya</taxon>
        <taxon>Ascomycota</taxon>
        <taxon>Pezizomycotina</taxon>
        <taxon>Eurotiomycetes</taxon>
        <taxon>Chaetothyriomycetidae</taxon>
        <taxon>Chaetothyriales</taxon>
        <taxon>Herpotrichiellaceae</taxon>
        <taxon>Exophiala</taxon>
    </lineage>
</organism>
<keyword evidence="1" id="KW-0812">Transmembrane</keyword>
<protein>
    <recommendedName>
        <fullName evidence="4">Glycosyltransferase family 69 protein</fullName>
    </recommendedName>
</protein>
<reference evidence="2 3" key="1">
    <citation type="submission" date="2023-08" db="EMBL/GenBank/DDBJ databases">
        <title>Black Yeasts Isolated from many extreme environments.</title>
        <authorList>
            <person name="Coleine C."/>
            <person name="Stajich J.E."/>
            <person name="Selbmann L."/>
        </authorList>
    </citation>
    <scope>NUCLEOTIDE SEQUENCE [LARGE SCALE GENOMIC DNA]</scope>
    <source>
        <strain evidence="2 3">CCFEE 5792</strain>
    </source>
</reference>